<name>A0ABT9N8H1_9ACTO</name>
<feature type="region of interest" description="Disordered" evidence="3">
    <location>
        <begin position="257"/>
        <end position="292"/>
    </location>
</feature>
<gene>
    <name evidence="4" type="ORF">J2S49_000076</name>
</gene>
<dbReference type="RefSeq" id="WP_307013897.1">
    <property type="nucleotide sequence ID" value="NZ_JAUSQW010000001.1"/>
</dbReference>
<keyword evidence="1" id="KW-0159">Chromosome partition</keyword>
<dbReference type="PANTHER" id="PTHR33969:SF2">
    <property type="entry name" value="SEGREGATION AND CONDENSATION PROTEIN A"/>
    <property type="match status" value="1"/>
</dbReference>
<dbReference type="Gene3D" id="6.10.250.2410">
    <property type="match status" value="1"/>
</dbReference>
<proteinExistence type="predicted"/>
<comment type="caution">
    <text evidence="4">The sequence shown here is derived from an EMBL/GenBank/DDBJ whole genome shotgun (WGS) entry which is preliminary data.</text>
</comment>
<evidence type="ECO:0000256" key="2">
    <source>
        <dbReference type="ARBA" id="ARBA00044777"/>
    </source>
</evidence>
<evidence type="ECO:0000256" key="3">
    <source>
        <dbReference type="SAM" id="MobiDB-lite"/>
    </source>
</evidence>
<evidence type="ECO:0000313" key="5">
    <source>
        <dbReference type="Proteomes" id="UP001235966"/>
    </source>
</evidence>
<dbReference type="InterPro" id="IPR003768">
    <property type="entry name" value="ScpA"/>
</dbReference>
<evidence type="ECO:0000313" key="4">
    <source>
        <dbReference type="EMBL" id="MDP9800000.1"/>
    </source>
</evidence>
<dbReference type="EMBL" id="JAUSQW010000001">
    <property type="protein sequence ID" value="MDP9800000.1"/>
    <property type="molecule type" value="Genomic_DNA"/>
</dbReference>
<reference evidence="4 5" key="1">
    <citation type="submission" date="2023-07" db="EMBL/GenBank/DDBJ databases">
        <title>Sequencing the genomes of 1000 actinobacteria strains.</title>
        <authorList>
            <person name="Klenk H.-P."/>
        </authorList>
    </citation>
    <scope>NUCLEOTIDE SEQUENCE [LARGE SCALE GENOMIC DNA]</scope>
    <source>
        <strain evidence="4 5">DSM 102162</strain>
    </source>
</reference>
<accession>A0ABT9N8H1</accession>
<dbReference type="Proteomes" id="UP001235966">
    <property type="component" value="Unassembled WGS sequence"/>
</dbReference>
<sequence>MEQPSLLEESAGGFAVELDAFSGPFEVLLTLIARKRLDITEVALGAVTDEFLAFVAAQDEADLSQMSEFVVVAATLLDLKAARLLPKEDRDDDDNYELLEARDLLFAKLLQYRAFKEVAAVFAARLASQSLAYARDVPLEEYFRSLLPEVQLRATAADLARIVAGAFSRTPPIVRLDHLHDPLVPVETQVSYIRDRLIVGDRVSFASLCADAENIPTIVSRFMAVLEMLRDGEVRVEQEAALAALIITRVAPGKSKRGVVVSNSGPTDVGGGAEGSSAETHHTQHMEGAGDA</sequence>
<evidence type="ECO:0000256" key="1">
    <source>
        <dbReference type="ARBA" id="ARBA00022829"/>
    </source>
</evidence>
<organism evidence="4 5">
    <name type="scientific">Arcanobacterium wilhelmae</name>
    <dbReference type="NCBI Taxonomy" id="1803177"/>
    <lineage>
        <taxon>Bacteria</taxon>
        <taxon>Bacillati</taxon>
        <taxon>Actinomycetota</taxon>
        <taxon>Actinomycetes</taxon>
        <taxon>Actinomycetales</taxon>
        <taxon>Actinomycetaceae</taxon>
        <taxon>Arcanobacterium</taxon>
    </lineage>
</organism>
<protein>
    <recommendedName>
        <fullName evidence="2">Segregation and condensation protein A</fullName>
    </recommendedName>
</protein>
<dbReference type="PANTHER" id="PTHR33969">
    <property type="entry name" value="SEGREGATION AND CONDENSATION PROTEIN A"/>
    <property type="match status" value="1"/>
</dbReference>
<dbReference type="Pfam" id="PF02616">
    <property type="entry name" value="SMC_ScpA"/>
    <property type="match status" value="1"/>
</dbReference>
<keyword evidence="5" id="KW-1185">Reference proteome</keyword>